<proteinExistence type="predicted"/>
<dbReference type="InterPro" id="IPR036390">
    <property type="entry name" value="WH_DNA-bd_sf"/>
</dbReference>
<dbReference type="InterPro" id="IPR036388">
    <property type="entry name" value="WH-like_DNA-bd_sf"/>
</dbReference>
<feature type="region of interest" description="Disordered" evidence="1">
    <location>
        <begin position="118"/>
        <end position="139"/>
    </location>
</feature>
<protein>
    <recommendedName>
        <fullName evidence="2">NrtR DNA-binding winged helix domain-containing protein</fullName>
    </recommendedName>
</protein>
<dbReference type="SUPFAM" id="SSF46785">
    <property type="entry name" value="Winged helix' DNA-binding domain"/>
    <property type="match status" value="1"/>
</dbReference>
<evidence type="ECO:0000313" key="3">
    <source>
        <dbReference type="EMBL" id="NIJ12578.1"/>
    </source>
</evidence>
<reference evidence="3 4" key="1">
    <citation type="submission" date="2020-03" db="EMBL/GenBank/DDBJ databases">
        <title>Sequencing the genomes of 1000 actinobacteria strains.</title>
        <authorList>
            <person name="Klenk H.-P."/>
        </authorList>
    </citation>
    <scope>NUCLEOTIDE SEQUENCE [LARGE SCALE GENOMIC DNA]</scope>
    <source>
        <strain evidence="3 4">DSM 45685</strain>
    </source>
</reference>
<sequence length="139" mass="15630">MAGTDAAAAEWMPVHDALSSRPALAFDHCQIVLDGVERARTKLENSALATAFCAETFTISELQRVYEAVWDVQLDPRNFYRKVRSVPGFIEPADSFRRTTKGRPARLFRSGPRTVLHPPIIRPGRESEGERWHATSSSY</sequence>
<dbReference type="Pfam" id="PF21906">
    <property type="entry name" value="WHD_NrtR"/>
    <property type="match status" value="1"/>
</dbReference>
<dbReference type="Proteomes" id="UP000545493">
    <property type="component" value="Unassembled WGS sequence"/>
</dbReference>
<organism evidence="3 4">
    <name type="scientific">Saccharomonospora amisosensis</name>
    <dbReference type="NCBI Taxonomy" id="1128677"/>
    <lineage>
        <taxon>Bacteria</taxon>
        <taxon>Bacillati</taxon>
        <taxon>Actinomycetota</taxon>
        <taxon>Actinomycetes</taxon>
        <taxon>Pseudonocardiales</taxon>
        <taxon>Pseudonocardiaceae</taxon>
        <taxon>Saccharomonospora</taxon>
    </lineage>
</organism>
<keyword evidence="4" id="KW-1185">Reference proteome</keyword>
<dbReference type="EMBL" id="JAAOYM010000001">
    <property type="protein sequence ID" value="NIJ12578.1"/>
    <property type="molecule type" value="Genomic_DNA"/>
</dbReference>
<evidence type="ECO:0000259" key="2">
    <source>
        <dbReference type="Pfam" id="PF21906"/>
    </source>
</evidence>
<feature type="domain" description="NrtR DNA-binding winged helix" evidence="2">
    <location>
        <begin position="54"/>
        <end position="109"/>
    </location>
</feature>
<evidence type="ECO:0000313" key="4">
    <source>
        <dbReference type="Proteomes" id="UP000545493"/>
    </source>
</evidence>
<dbReference type="InterPro" id="IPR054105">
    <property type="entry name" value="WHD_NrtR"/>
</dbReference>
<feature type="compositionally biased region" description="Basic and acidic residues" evidence="1">
    <location>
        <begin position="123"/>
        <end position="133"/>
    </location>
</feature>
<dbReference type="Gene3D" id="1.10.10.10">
    <property type="entry name" value="Winged helix-like DNA-binding domain superfamily/Winged helix DNA-binding domain"/>
    <property type="match status" value="1"/>
</dbReference>
<name>A0A7X5ZR79_9PSEU</name>
<dbReference type="AlphaFoldDB" id="A0A7X5ZR79"/>
<accession>A0A7X5ZR79</accession>
<gene>
    <name evidence="3" type="ORF">FHU38_002922</name>
</gene>
<evidence type="ECO:0000256" key="1">
    <source>
        <dbReference type="SAM" id="MobiDB-lite"/>
    </source>
</evidence>
<comment type="caution">
    <text evidence="3">The sequence shown here is derived from an EMBL/GenBank/DDBJ whole genome shotgun (WGS) entry which is preliminary data.</text>
</comment>